<organism evidence="1 2">
    <name type="scientific">Mythimna loreyi</name>
    <dbReference type="NCBI Taxonomy" id="667449"/>
    <lineage>
        <taxon>Eukaryota</taxon>
        <taxon>Metazoa</taxon>
        <taxon>Ecdysozoa</taxon>
        <taxon>Arthropoda</taxon>
        <taxon>Hexapoda</taxon>
        <taxon>Insecta</taxon>
        <taxon>Pterygota</taxon>
        <taxon>Neoptera</taxon>
        <taxon>Endopterygota</taxon>
        <taxon>Lepidoptera</taxon>
        <taxon>Glossata</taxon>
        <taxon>Ditrysia</taxon>
        <taxon>Noctuoidea</taxon>
        <taxon>Noctuidae</taxon>
        <taxon>Noctuinae</taxon>
        <taxon>Hadenini</taxon>
        <taxon>Mythimna</taxon>
    </lineage>
</organism>
<gene>
    <name evidence="1" type="ORF">PYW08_016377</name>
</gene>
<dbReference type="EMBL" id="CM056785">
    <property type="protein sequence ID" value="KAJ8727992.1"/>
    <property type="molecule type" value="Genomic_DNA"/>
</dbReference>
<proteinExistence type="predicted"/>
<accession>A0ACC2QX79</accession>
<protein>
    <submittedName>
        <fullName evidence="1">Uncharacterized protein</fullName>
    </submittedName>
</protein>
<name>A0ACC2QX79_9NEOP</name>
<keyword evidence="2" id="KW-1185">Reference proteome</keyword>
<reference evidence="1" key="1">
    <citation type="submission" date="2023-03" db="EMBL/GenBank/DDBJ databases">
        <title>Chromosome-level genomes of two armyworms, Mythimna separata and Mythimna loreyi, provide insights into the biosynthesis and reception of sex pheromones.</title>
        <authorList>
            <person name="Zhao H."/>
        </authorList>
    </citation>
    <scope>NUCLEOTIDE SEQUENCE</scope>
    <source>
        <strain evidence="1">BeijingLab</strain>
    </source>
</reference>
<comment type="caution">
    <text evidence="1">The sequence shown here is derived from an EMBL/GenBank/DDBJ whole genome shotgun (WGS) entry which is preliminary data.</text>
</comment>
<sequence length="292" mass="31732">MDCWNASCLAPTTGAAPQTFAAALQFFAAAQCLATERLIPDADVKNFTTFDFIIVGAGTAGCVLANRLSAVPEWNILLIEAGDDAPVEATIPDLDIFIIGTKYDWKYLTAKNGITNGANINESINWPRGKMMGGSSNINNMIYIQGNDQDYQNWVNLDFDEFDFIIVGAGTAGCVLANRLSAVPEWNILLIEAGDDAPVEANVPDLDSFLLGSKYDWNYLTTKNGITNGANINESISWPRGKIMGGSSSINSMIYIQGNDHDFQNWVNLGNAEWSVAESNQCIFREDGVATM</sequence>
<evidence type="ECO:0000313" key="1">
    <source>
        <dbReference type="EMBL" id="KAJ8727992.1"/>
    </source>
</evidence>
<evidence type="ECO:0000313" key="2">
    <source>
        <dbReference type="Proteomes" id="UP001231649"/>
    </source>
</evidence>
<dbReference type="Proteomes" id="UP001231649">
    <property type="component" value="Chromosome 9"/>
</dbReference>